<keyword evidence="1" id="KW-1133">Transmembrane helix</keyword>
<accession>A0A1F4TLZ9</accession>
<reference evidence="2 3" key="1">
    <citation type="journal article" date="2016" name="Nat. Commun.">
        <title>Thousands of microbial genomes shed light on interconnected biogeochemical processes in an aquifer system.</title>
        <authorList>
            <person name="Anantharaman K."/>
            <person name="Brown C.T."/>
            <person name="Hug L.A."/>
            <person name="Sharon I."/>
            <person name="Castelle C.J."/>
            <person name="Probst A.J."/>
            <person name="Thomas B.C."/>
            <person name="Singh A."/>
            <person name="Wilkins M.J."/>
            <person name="Karaoz U."/>
            <person name="Brodie E.L."/>
            <person name="Williams K.H."/>
            <person name="Hubbard S.S."/>
            <person name="Banfield J.F."/>
        </authorList>
    </citation>
    <scope>NUCLEOTIDE SEQUENCE [LARGE SCALE GENOMIC DNA]</scope>
</reference>
<feature type="transmembrane region" description="Helical" evidence="1">
    <location>
        <begin position="31"/>
        <end position="51"/>
    </location>
</feature>
<dbReference type="EMBL" id="MEUI01000028">
    <property type="protein sequence ID" value="OGC33761.1"/>
    <property type="molecule type" value="Genomic_DNA"/>
</dbReference>
<dbReference type="AlphaFoldDB" id="A0A1F4TLZ9"/>
<name>A0A1F4TLZ9_UNCSA</name>
<keyword evidence="1" id="KW-0472">Membrane</keyword>
<keyword evidence="1" id="KW-0812">Transmembrane</keyword>
<evidence type="ECO:0000256" key="1">
    <source>
        <dbReference type="SAM" id="Phobius"/>
    </source>
</evidence>
<evidence type="ECO:0000313" key="2">
    <source>
        <dbReference type="EMBL" id="OGC33761.1"/>
    </source>
</evidence>
<comment type="caution">
    <text evidence="2">The sequence shown here is derived from an EMBL/GenBank/DDBJ whole genome shotgun (WGS) entry which is preliminary data.</text>
</comment>
<evidence type="ECO:0000313" key="3">
    <source>
        <dbReference type="Proteomes" id="UP000177309"/>
    </source>
</evidence>
<protein>
    <submittedName>
        <fullName evidence="2">Uncharacterized protein</fullName>
    </submittedName>
</protein>
<organism evidence="2 3">
    <name type="scientific">candidate division WOR-1 bacterium RIFOXYC2_FULL_41_25</name>
    <dbReference type="NCBI Taxonomy" id="1802586"/>
    <lineage>
        <taxon>Bacteria</taxon>
        <taxon>Bacillati</taxon>
        <taxon>Saganbacteria</taxon>
    </lineage>
</organism>
<proteinExistence type="predicted"/>
<dbReference type="Proteomes" id="UP000177309">
    <property type="component" value="Unassembled WGS sequence"/>
</dbReference>
<sequence length="62" mass="6446">MVGGEQCGSDPAPGEVYFKADEEVEEVLSPGLGLISVLGVFVLFLTAGNLVPDDGIFFSLSI</sequence>
<gene>
    <name evidence="2" type="ORF">A2462_00600</name>
</gene>